<proteinExistence type="predicted"/>
<evidence type="ECO:0000256" key="1">
    <source>
        <dbReference type="SAM" id="Coils"/>
    </source>
</evidence>
<evidence type="ECO:0000256" key="2">
    <source>
        <dbReference type="SAM" id="Phobius"/>
    </source>
</evidence>
<organism evidence="3 4">
    <name type="scientific">Trypanosoma cruzi</name>
    <dbReference type="NCBI Taxonomy" id="5693"/>
    <lineage>
        <taxon>Eukaryota</taxon>
        <taxon>Discoba</taxon>
        <taxon>Euglenozoa</taxon>
        <taxon>Kinetoplastea</taxon>
        <taxon>Metakinetoplastina</taxon>
        <taxon>Trypanosomatida</taxon>
        <taxon>Trypanosomatidae</taxon>
        <taxon>Trypanosoma</taxon>
        <taxon>Schizotrypanum</taxon>
    </lineage>
</organism>
<feature type="coiled-coil region" evidence="1">
    <location>
        <begin position="55"/>
        <end position="82"/>
    </location>
</feature>
<dbReference type="VEuPathDB" id="TriTrypDB:BCY84_01203"/>
<protein>
    <submittedName>
        <fullName evidence="3">Uncharacterized protein</fullName>
    </submittedName>
</protein>
<dbReference type="EMBL" id="JABDHM010000001">
    <property type="protein sequence ID" value="KAF5226865.1"/>
    <property type="molecule type" value="Genomic_DNA"/>
</dbReference>
<keyword evidence="1" id="KW-0175">Coiled coil</keyword>
<accession>A0A7J6YJH0</accession>
<reference evidence="3 4" key="1">
    <citation type="journal article" date="2019" name="Genome Biol. Evol.">
        <title>Nanopore Sequencing Significantly Improves Genome Assembly of the Protozoan Parasite Trypanosoma cruzi.</title>
        <authorList>
            <person name="Diaz-Viraque F."/>
            <person name="Pita S."/>
            <person name="Greif G."/>
            <person name="de Souza R.C.M."/>
            <person name="Iraola G."/>
            <person name="Robello C."/>
        </authorList>
    </citation>
    <scope>NUCLEOTIDE SEQUENCE [LARGE SCALE GENOMIC DNA]</scope>
    <source>
        <strain evidence="3 4">Berenice</strain>
    </source>
</reference>
<sequence>MSRLFNLCEFFNYFFCDCLFFSSFLLHFYSVCIGGRCSFVIFRRIKMRPNKVERRKELELAVALRQKELEGLRRRKAELEEELSITPQNLTSGDLSAAFPVLDYCGARPRKDLRTVPIERVGNMLTQFELASKAISERNQALMHEVNELNRRIKAQGKHYIRVSEQTKNLEDATGVRAQGGDQANERRAFLRQNETDVTPQELESRKALILKEIRTGRILLKKKEQTIFEMTNAVQLRREILDEIDALNNGIRVTDRDLKCEKEALQALIAEHDDVDAKLNKAMIAKESSSRLLIQEGIAEMRDEISGTVTESRQRQERVIKTQNYRIEQLEHRLECIEKALQNNNLLRGVDAALSQSWAAKGDLMTLGDDVDMYDSDKINPSQERCHPAIYNLFLAEKNRLTRCISLLNLVAKEKEAVIDALGCKAEALSKECQEAIQELDQVASGAAYEEENQRVKAIEYIEQQRLRYSDLFFEKHRLKSLALTTPRTGRPATRR</sequence>
<feature type="coiled-coil region" evidence="1">
    <location>
        <begin position="314"/>
        <end position="348"/>
    </location>
</feature>
<keyword evidence="2" id="KW-1133">Transmembrane helix</keyword>
<evidence type="ECO:0000313" key="3">
    <source>
        <dbReference type="EMBL" id="KAF5226865.1"/>
    </source>
</evidence>
<dbReference type="Proteomes" id="UP000583944">
    <property type="component" value="Unassembled WGS sequence"/>
</dbReference>
<keyword evidence="2" id="KW-0472">Membrane</keyword>
<name>A0A7J6YJH0_TRYCR</name>
<evidence type="ECO:0000313" key="4">
    <source>
        <dbReference type="Proteomes" id="UP000583944"/>
    </source>
</evidence>
<feature type="transmembrane region" description="Helical" evidence="2">
    <location>
        <begin position="20"/>
        <end position="42"/>
    </location>
</feature>
<keyword evidence="2" id="KW-0812">Transmembrane</keyword>
<gene>
    <name evidence="3" type="ORF">ECC02_000366</name>
</gene>
<dbReference type="VEuPathDB" id="TriTrypDB:ECC02_000366"/>
<comment type="caution">
    <text evidence="3">The sequence shown here is derived from an EMBL/GenBank/DDBJ whole genome shotgun (WGS) entry which is preliminary data.</text>
</comment>
<dbReference type="AlphaFoldDB" id="A0A7J6YJH0"/>